<sequence length="350" mass="38966">MMKENLRKLIICFMLAVGFLLISSSDAAVSENIWEKITAINKKGPYLGIVVPNSFEMSPLLQSPSFVPLKALPYLDFAGKRFRFGRVENESVIVVMTGLGMWNAGITTQLLVSLFNIKGILHFGIAGNANSELQIGDVTIPMYWAHTGLWNWQRFGDGSDDELALESNGDYTREIGYLKFSDFNTNTSVDNLLNRVWFQPEEVFRIDGIPEIRQHAFWIPVNDRYFSLAKNLEGLELGACANNTTCLPRRPKVIRVERGISSNIFVDNAAYREFLNSKFNATAIDMESAAVGLVCLQQRIPFITMRALSDLAGGGDSSMSNEANTFAPLAANNAVDVLVAFISLLNTRQW</sequence>
<dbReference type="InterPro" id="IPR000845">
    <property type="entry name" value="Nucleoside_phosphorylase_d"/>
</dbReference>
<dbReference type="AlphaFoldDB" id="A0AAV1CXE9"/>
<name>A0AAV1CXE9_OLDCO</name>
<dbReference type="PANTHER" id="PTHR21234">
    <property type="entry name" value="PURINE NUCLEOSIDE PHOSPHORYLASE"/>
    <property type="match status" value="1"/>
</dbReference>
<feature type="chain" id="PRO_5043550159" evidence="1">
    <location>
        <begin position="28"/>
        <end position="350"/>
    </location>
</feature>
<organism evidence="3 4">
    <name type="scientific">Oldenlandia corymbosa var. corymbosa</name>
    <dbReference type="NCBI Taxonomy" id="529605"/>
    <lineage>
        <taxon>Eukaryota</taxon>
        <taxon>Viridiplantae</taxon>
        <taxon>Streptophyta</taxon>
        <taxon>Embryophyta</taxon>
        <taxon>Tracheophyta</taxon>
        <taxon>Spermatophyta</taxon>
        <taxon>Magnoliopsida</taxon>
        <taxon>eudicotyledons</taxon>
        <taxon>Gunneridae</taxon>
        <taxon>Pentapetalae</taxon>
        <taxon>asterids</taxon>
        <taxon>lamiids</taxon>
        <taxon>Gentianales</taxon>
        <taxon>Rubiaceae</taxon>
        <taxon>Rubioideae</taxon>
        <taxon>Spermacoceae</taxon>
        <taxon>Hedyotis-Oldenlandia complex</taxon>
        <taxon>Oldenlandia</taxon>
    </lineage>
</organism>
<accession>A0AAV1CXE9</accession>
<dbReference type="SUPFAM" id="SSF53167">
    <property type="entry name" value="Purine and uridine phosphorylases"/>
    <property type="match status" value="1"/>
</dbReference>
<dbReference type="CDD" id="cd09008">
    <property type="entry name" value="MTAN"/>
    <property type="match status" value="1"/>
</dbReference>
<evidence type="ECO:0000259" key="2">
    <source>
        <dbReference type="Pfam" id="PF01048"/>
    </source>
</evidence>
<protein>
    <submittedName>
        <fullName evidence="3">OLC1v1037367C1</fullName>
    </submittedName>
</protein>
<feature type="domain" description="Nucleoside phosphorylase" evidence="2">
    <location>
        <begin position="47"/>
        <end position="342"/>
    </location>
</feature>
<keyword evidence="4" id="KW-1185">Reference proteome</keyword>
<dbReference type="GO" id="GO:0009116">
    <property type="term" value="P:nucleoside metabolic process"/>
    <property type="evidence" value="ECO:0007669"/>
    <property type="project" value="InterPro"/>
</dbReference>
<dbReference type="GO" id="GO:0003824">
    <property type="term" value="F:catalytic activity"/>
    <property type="evidence" value="ECO:0007669"/>
    <property type="project" value="InterPro"/>
</dbReference>
<dbReference type="Gene3D" id="3.40.50.1580">
    <property type="entry name" value="Nucleoside phosphorylase domain"/>
    <property type="match status" value="1"/>
</dbReference>
<dbReference type="PANTHER" id="PTHR21234:SF42">
    <property type="entry name" value="PHOSPHORYLASE SUPERFAMILY PROTEIN"/>
    <property type="match status" value="1"/>
</dbReference>
<dbReference type="Proteomes" id="UP001161247">
    <property type="component" value="Chromosome 3"/>
</dbReference>
<evidence type="ECO:0000256" key="1">
    <source>
        <dbReference type="SAM" id="SignalP"/>
    </source>
</evidence>
<keyword evidence="1" id="KW-0732">Signal</keyword>
<dbReference type="Pfam" id="PF01048">
    <property type="entry name" value="PNP_UDP_1"/>
    <property type="match status" value="1"/>
</dbReference>
<feature type="signal peptide" evidence="1">
    <location>
        <begin position="1"/>
        <end position="27"/>
    </location>
</feature>
<evidence type="ECO:0000313" key="4">
    <source>
        <dbReference type="Proteomes" id="UP001161247"/>
    </source>
</evidence>
<evidence type="ECO:0000313" key="3">
    <source>
        <dbReference type="EMBL" id="CAI9100384.1"/>
    </source>
</evidence>
<dbReference type="EMBL" id="OX459120">
    <property type="protein sequence ID" value="CAI9100384.1"/>
    <property type="molecule type" value="Genomic_DNA"/>
</dbReference>
<gene>
    <name evidence="3" type="ORF">OLC1_LOCUS10228</name>
</gene>
<proteinExistence type="predicted"/>
<dbReference type="InterPro" id="IPR035994">
    <property type="entry name" value="Nucleoside_phosphorylase_sf"/>
</dbReference>
<reference evidence="3" key="1">
    <citation type="submission" date="2023-03" db="EMBL/GenBank/DDBJ databases">
        <authorList>
            <person name="Julca I."/>
        </authorList>
    </citation>
    <scope>NUCLEOTIDE SEQUENCE</scope>
</reference>